<evidence type="ECO:0000313" key="6">
    <source>
        <dbReference type="EMBL" id="MBB4042590.1"/>
    </source>
</evidence>
<dbReference type="Gene3D" id="1.10.1740.10">
    <property type="match status" value="1"/>
</dbReference>
<dbReference type="SMART" id="SM00421">
    <property type="entry name" value="HTH_LUXR"/>
    <property type="match status" value="1"/>
</dbReference>
<name>A0A840CRR1_9BACE</name>
<comment type="caution">
    <text evidence="6">The sequence shown here is derived from an EMBL/GenBank/DDBJ whole genome shotgun (WGS) entry which is preliminary data.</text>
</comment>
<dbReference type="InterPro" id="IPR039425">
    <property type="entry name" value="RNA_pol_sigma-70-like"/>
</dbReference>
<dbReference type="GO" id="GO:0016987">
    <property type="term" value="F:sigma factor activity"/>
    <property type="evidence" value="ECO:0007669"/>
    <property type="project" value="UniProtKB-KW"/>
</dbReference>
<dbReference type="NCBIfam" id="TIGR02985">
    <property type="entry name" value="Sig70_bacteroi1"/>
    <property type="match status" value="1"/>
</dbReference>
<keyword evidence="4" id="KW-0804">Transcription</keyword>
<feature type="domain" description="HTH luxR-type" evidence="5">
    <location>
        <begin position="142"/>
        <end position="169"/>
    </location>
</feature>
<accession>A0A840CRR1</accession>
<gene>
    <name evidence="6" type="ORF">GGR06_000349</name>
</gene>
<dbReference type="PROSITE" id="PS00622">
    <property type="entry name" value="HTH_LUXR_1"/>
    <property type="match status" value="1"/>
</dbReference>
<dbReference type="Gene3D" id="1.10.10.10">
    <property type="entry name" value="Winged helix-like DNA-binding domain superfamily/Winged helix DNA-binding domain"/>
    <property type="match status" value="1"/>
</dbReference>
<dbReference type="Proteomes" id="UP000560658">
    <property type="component" value="Unassembled WGS sequence"/>
</dbReference>
<dbReference type="AlphaFoldDB" id="A0A840CRR1"/>
<dbReference type="RefSeq" id="WP_044159739.1">
    <property type="nucleotide sequence ID" value="NZ_JACIER010000001.1"/>
</dbReference>
<evidence type="ECO:0000259" key="5">
    <source>
        <dbReference type="PROSITE" id="PS00622"/>
    </source>
</evidence>
<evidence type="ECO:0000256" key="3">
    <source>
        <dbReference type="ARBA" id="ARBA00023082"/>
    </source>
</evidence>
<dbReference type="GO" id="GO:0006352">
    <property type="term" value="P:DNA-templated transcription initiation"/>
    <property type="evidence" value="ECO:0007669"/>
    <property type="project" value="InterPro"/>
</dbReference>
<dbReference type="PRINTS" id="PR00038">
    <property type="entry name" value="HTHLUXR"/>
</dbReference>
<dbReference type="GO" id="GO:0003677">
    <property type="term" value="F:DNA binding"/>
    <property type="evidence" value="ECO:0007669"/>
    <property type="project" value="InterPro"/>
</dbReference>
<evidence type="ECO:0000313" key="7">
    <source>
        <dbReference type="Proteomes" id="UP000560658"/>
    </source>
</evidence>
<evidence type="ECO:0000256" key="4">
    <source>
        <dbReference type="ARBA" id="ARBA00023163"/>
    </source>
</evidence>
<sequence length="189" mass="22226">MKDKEAVFLQKINERRIEAYKVLYDDYYPALVVYASAFVLSDEVAEDIVQELFVAMWEKQLTFTSFWAFKTYLYKFVKNASINHLKHQDVEGRYAEYIKGLSLEEELSESELNNEEEYRLLFQAIDELPPRCREIFLLSLEGKKNKEIAALLQVSVDTVKTQKMRAMQRLRESAGVLFSFWLSAYILTC</sequence>
<organism evidence="6 7">
    <name type="scientific">Bacteroides reticulotermitis</name>
    <dbReference type="NCBI Taxonomy" id="1133319"/>
    <lineage>
        <taxon>Bacteria</taxon>
        <taxon>Pseudomonadati</taxon>
        <taxon>Bacteroidota</taxon>
        <taxon>Bacteroidia</taxon>
        <taxon>Bacteroidales</taxon>
        <taxon>Bacteroidaceae</taxon>
        <taxon>Bacteroides</taxon>
    </lineage>
</organism>
<dbReference type="InterPro" id="IPR013325">
    <property type="entry name" value="RNA_pol_sigma_r2"/>
</dbReference>
<dbReference type="Pfam" id="PF08281">
    <property type="entry name" value="Sigma70_r4_2"/>
    <property type="match status" value="1"/>
</dbReference>
<keyword evidence="7" id="KW-1185">Reference proteome</keyword>
<dbReference type="NCBIfam" id="TIGR02937">
    <property type="entry name" value="sigma70-ECF"/>
    <property type="match status" value="1"/>
</dbReference>
<dbReference type="CDD" id="cd06171">
    <property type="entry name" value="Sigma70_r4"/>
    <property type="match status" value="1"/>
</dbReference>
<comment type="similarity">
    <text evidence="1">Belongs to the sigma-70 factor family. ECF subfamily.</text>
</comment>
<dbReference type="InterPro" id="IPR013249">
    <property type="entry name" value="RNA_pol_sigma70_r4_t2"/>
</dbReference>
<dbReference type="InterPro" id="IPR000792">
    <property type="entry name" value="Tscrpt_reg_LuxR_C"/>
</dbReference>
<reference evidence="6" key="1">
    <citation type="submission" date="2020-08" db="EMBL/GenBank/DDBJ databases">
        <title>Genomic Encyclopedia of Type Strains, Phase IV (KMG-IV): sequencing the most valuable type-strain genomes for metagenomic binning, comparative biology and taxonomic classification.</title>
        <authorList>
            <person name="Goeker M."/>
        </authorList>
    </citation>
    <scope>NUCLEOTIDE SEQUENCE [LARGE SCALE GENOMIC DNA]</scope>
    <source>
        <strain evidence="6">DSM 105720</strain>
    </source>
</reference>
<evidence type="ECO:0000256" key="1">
    <source>
        <dbReference type="ARBA" id="ARBA00010641"/>
    </source>
</evidence>
<keyword evidence="2" id="KW-0805">Transcription regulation</keyword>
<dbReference type="Pfam" id="PF04542">
    <property type="entry name" value="Sigma70_r2"/>
    <property type="match status" value="1"/>
</dbReference>
<dbReference type="InterPro" id="IPR014327">
    <property type="entry name" value="RNA_pol_sigma70_bacteroid"/>
</dbReference>
<dbReference type="InterPro" id="IPR007627">
    <property type="entry name" value="RNA_pol_sigma70_r2"/>
</dbReference>
<dbReference type="InterPro" id="IPR014284">
    <property type="entry name" value="RNA_pol_sigma-70_dom"/>
</dbReference>
<dbReference type="SUPFAM" id="SSF88659">
    <property type="entry name" value="Sigma3 and sigma4 domains of RNA polymerase sigma factors"/>
    <property type="match status" value="1"/>
</dbReference>
<keyword evidence="3" id="KW-0731">Sigma factor</keyword>
<proteinExistence type="inferred from homology"/>
<dbReference type="InterPro" id="IPR013324">
    <property type="entry name" value="RNA_pol_sigma_r3/r4-like"/>
</dbReference>
<evidence type="ECO:0000256" key="2">
    <source>
        <dbReference type="ARBA" id="ARBA00023015"/>
    </source>
</evidence>
<dbReference type="InterPro" id="IPR036388">
    <property type="entry name" value="WH-like_DNA-bd_sf"/>
</dbReference>
<dbReference type="PANTHER" id="PTHR43133:SF46">
    <property type="entry name" value="RNA POLYMERASE SIGMA-70 FACTOR ECF SUBFAMILY"/>
    <property type="match status" value="1"/>
</dbReference>
<dbReference type="EMBL" id="JACIER010000001">
    <property type="protein sequence ID" value="MBB4042590.1"/>
    <property type="molecule type" value="Genomic_DNA"/>
</dbReference>
<protein>
    <submittedName>
        <fullName evidence="6">RNA polymerase sigma-70 factor (ECF subfamily)</fullName>
    </submittedName>
</protein>
<dbReference type="PANTHER" id="PTHR43133">
    <property type="entry name" value="RNA POLYMERASE ECF-TYPE SIGMA FACTO"/>
    <property type="match status" value="1"/>
</dbReference>
<dbReference type="SUPFAM" id="SSF88946">
    <property type="entry name" value="Sigma2 domain of RNA polymerase sigma factors"/>
    <property type="match status" value="1"/>
</dbReference>